<proteinExistence type="predicted"/>
<name>A0AAV2BST4_9ARAC</name>
<dbReference type="Proteomes" id="UP001497382">
    <property type="component" value="Unassembled WGS sequence"/>
</dbReference>
<feature type="region of interest" description="Disordered" evidence="1">
    <location>
        <begin position="1"/>
        <end position="20"/>
    </location>
</feature>
<accession>A0AAV2BST4</accession>
<gene>
    <name evidence="2" type="ORF">LARSCL_LOCUS20941</name>
</gene>
<protein>
    <submittedName>
        <fullName evidence="2">Uncharacterized protein</fullName>
    </submittedName>
</protein>
<organism evidence="2 3">
    <name type="scientific">Larinioides sclopetarius</name>
    <dbReference type="NCBI Taxonomy" id="280406"/>
    <lineage>
        <taxon>Eukaryota</taxon>
        <taxon>Metazoa</taxon>
        <taxon>Ecdysozoa</taxon>
        <taxon>Arthropoda</taxon>
        <taxon>Chelicerata</taxon>
        <taxon>Arachnida</taxon>
        <taxon>Araneae</taxon>
        <taxon>Araneomorphae</taxon>
        <taxon>Entelegynae</taxon>
        <taxon>Araneoidea</taxon>
        <taxon>Araneidae</taxon>
        <taxon>Larinioides</taxon>
    </lineage>
</organism>
<sequence>MANEDNNIPGTEVNNFRLNDSISNTDSSSLVSHYKEKLSSSVKVLLMFNKELSYMKKKNEENEIENTKLKLRIQHLEL</sequence>
<evidence type="ECO:0000256" key="1">
    <source>
        <dbReference type="SAM" id="MobiDB-lite"/>
    </source>
</evidence>
<comment type="caution">
    <text evidence="2">The sequence shown here is derived from an EMBL/GenBank/DDBJ whole genome shotgun (WGS) entry which is preliminary data.</text>
</comment>
<keyword evidence="3" id="KW-1185">Reference proteome</keyword>
<evidence type="ECO:0000313" key="3">
    <source>
        <dbReference type="Proteomes" id="UP001497382"/>
    </source>
</evidence>
<evidence type="ECO:0000313" key="2">
    <source>
        <dbReference type="EMBL" id="CAL1298694.1"/>
    </source>
</evidence>
<reference evidence="2 3" key="1">
    <citation type="submission" date="2024-04" db="EMBL/GenBank/DDBJ databases">
        <authorList>
            <person name="Rising A."/>
            <person name="Reimegard J."/>
            <person name="Sonavane S."/>
            <person name="Akerstrom W."/>
            <person name="Nylinder S."/>
            <person name="Hedman E."/>
            <person name="Kallberg Y."/>
        </authorList>
    </citation>
    <scope>NUCLEOTIDE SEQUENCE [LARGE SCALE GENOMIC DNA]</scope>
</reference>
<dbReference type="EMBL" id="CAXIEN010000470">
    <property type="protein sequence ID" value="CAL1298694.1"/>
    <property type="molecule type" value="Genomic_DNA"/>
</dbReference>
<dbReference type="AlphaFoldDB" id="A0AAV2BST4"/>